<dbReference type="Proteomes" id="UP001165205">
    <property type="component" value="Unassembled WGS sequence"/>
</dbReference>
<sequence length="130" mass="14630">MSVKFQDKFQDQVTQQVTEQIKGQIQGQFQEEAAKSIRQDTKELVHKVGERLTGGNPQNGYMAVCLSSTLERWLGDGYYRGRYDRNSLTWGMLAFTDVPASAAEEPSAHEDVDVGCAFRISRILGLVDRE</sequence>
<organism evidence="1 2">
    <name type="scientific">Aspergillus oryzae</name>
    <name type="common">Yellow koji mold</name>
    <dbReference type="NCBI Taxonomy" id="5062"/>
    <lineage>
        <taxon>Eukaryota</taxon>
        <taxon>Fungi</taxon>
        <taxon>Dikarya</taxon>
        <taxon>Ascomycota</taxon>
        <taxon>Pezizomycotina</taxon>
        <taxon>Eurotiomycetes</taxon>
        <taxon>Eurotiomycetidae</taxon>
        <taxon>Eurotiales</taxon>
        <taxon>Aspergillaceae</taxon>
        <taxon>Aspergillus</taxon>
        <taxon>Aspergillus subgen. Circumdati</taxon>
    </lineage>
</organism>
<dbReference type="AlphaFoldDB" id="A0AAN4YMW1"/>
<dbReference type="EMBL" id="BSYA01000057">
    <property type="protein sequence ID" value="GMG29479.1"/>
    <property type="molecule type" value="Genomic_DNA"/>
</dbReference>
<protein>
    <submittedName>
        <fullName evidence="1">Unnamed protein product</fullName>
    </submittedName>
</protein>
<evidence type="ECO:0000313" key="2">
    <source>
        <dbReference type="Proteomes" id="UP001165205"/>
    </source>
</evidence>
<reference evidence="1" key="1">
    <citation type="submission" date="2023-04" db="EMBL/GenBank/DDBJ databases">
        <title>Aspergillus oryzae NBRC 4228.</title>
        <authorList>
            <person name="Ichikawa N."/>
            <person name="Sato H."/>
            <person name="Tonouchi N."/>
        </authorList>
    </citation>
    <scope>NUCLEOTIDE SEQUENCE</scope>
    <source>
        <strain evidence="1">NBRC 4228</strain>
    </source>
</reference>
<evidence type="ECO:0000313" key="1">
    <source>
        <dbReference type="EMBL" id="GMG29479.1"/>
    </source>
</evidence>
<comment type="caution">
    <text evidence="1">The sequence shown here is derived from an EMBL/GenBank/DDBJ whole genome shotgun (WGS) entry which is preliminary data.</text>
</comment>
<accession>A0AAN4YMW1</accession>
<name>A0AAN4YMW1_ASPOZ</name>
<gene>
    <name evidence="1" type="ORF">Aory04_000573900</name>
</gene>
<proteinExistence type="predicted"/>